<feature type="domain" description="Mur ligase C-terminal" evidence="9">
    <location>
        <begin position="292"/>
        <end position="403"/>
    </location>
</feature>
<proteinExistence type="inferred from homology"/>
<evidence type="ECO:0000256" key="6">
    <source>
        <dbReference type="ARBA" id="ARBA00022840"/>
    </source>
</evidence>
<dbReference type="GO" id="GO:0005524">
    <property type="term" value="F:ATP binding"/>
    <property type="evidence" value="ECO:0007669"/>
    <property type="project" value="UniProtKB-UniRule"/>
</dbReference>
<feature type="domain" description="Mur ligase central" evidence="10">
    <location>
        <begin position="105"/>
        <end position="270"/>
    </location>
</feature>
<keyword evidence="6 7" id="KW-0067">ATP-binding</keyword>
<evidence type="ECO:0000313" key="12">
    <source>
        <dbReference type="Proteomes" id="UP000501602"/>
    </source>
</evidence>
<dbReference type="InterPro" id="IPR036615">
    <property type="entry name" value="Mur_ligase_C_dom_sf"/>
</dbReference>
<dbReference type="PANTHER" id="PTHR43692:SF1">
    <property type="entry name" value="UDP-N-ACETYLMURAMOYLALANINE--D-GLUTAMATE LIGASE"/>
    <property type="match status" value="1"/>
</dbReference>
<protein>
    <recommendedName>
        <fullName evidence="7 8">UDP-N-acetylmuramoylalanine--D-glutamate ligase</fullName>
        <ecNumber evidence="7 8">6.3.2.9</ecNumber>
    </recommendedName>
    <alternativeName>
        <fullName evidence="7">D-glutamic acid-adding enzyme</fullName>
    </alternativeName>
    <alternativeName>
        <fullName evidence="7">UDP-N-acetylmuramoyl-L-alanyl-D-glutamate synthetase</fullName>
    </alternativeName>
</protein>
<dbReference type="SUPFAM" id="SSF53623">
    <property type="entry name" value="MurD-like peptide ligases, catalytic domain"/>
    <property type="match status" value="1"/>
</dbReference>
<keyword evidence="7 8" id="KW-0133">Cell shape</keyword>
<dbReference type="HAMAP" id="MF_00639">
    <property type="entry name" value="MurD"/>
    <property type="match status" value="1"/>
</dbReference>
<evidence type="ECO:0000313" key="11">
    <source>
        <dbReference type="EMBL" id="QIZ78957.1"/>
    </source>
</evidence>
<keyword evidence="7 8" id="KW-0961">Cell wall biogenesis/degradation</keyword>
<dbReference type="Pfam" id="PF21799">
    <property type="entry name" value="MurD-like_N"/>
    <property type="match status" value="1"/>
</dbReference>
<comment type="subcellular location">
    <subcellularLocation>
        <location evidence="1 7 8">Cytoplasm</location>
    </subcellularLocation>
</comment>
<keyword evidence="5 7" id="KW-0547">Nucleotide-binding</keyword>
<dbReference type="InterPro" id="IPR005762">
    <property type="entry name" value="MurD"/>
</dbReference>
<evidence type="ECO:0000259" key="10">
    <source>
        <dbReference type="Pfam" id="PF08245"/>
    </source>
</evidence>
<dbReference type="InterPro" id="IPR013221">
    <property type="entry name" value="Mur_ligase_cen"/>
</dbReference>
<keyword evidence="4 7" id="KW-0436">Ligase</keyword>
<dbReference type="InterPro" id="IPR004101">
    <property type="entry name" value="Mur_ligase_C"/>
</dbReference>
<keyword evidence="7 8" id="KW-0573">Peptidoglycan synthesis</keyword>
<dbReference type="Gene3D" id="3.90.190.20">
    <property type="entry name" value="Mur ligase, C-terminal domain"/>
    <property type="match status" value="1"/>
</dbReference>
<keyword evidence="12" id="KW-1185">Reference proteome</keyword>
<dbReference type="Gene3D" id="3.40.1190.10">
    <property type="entry name" value="Mur-like, catalytic domain"/>
    <property type="match status" value="1"/>
</dbReference>
<gene>
    <name evidence="7" type="primary">murD</name>
    <name evidence="11" type="ORF">HER31_17485</name>
</gene>
<dbReference type="KEGG" id="fes:HER31_17485"/>
<name>A0A6H1UIL9_9GAMM</name>
<dbReference type="Pfam" id="PF08245">
    <property type="entry name" value="Mur_ligase_M"/>
    <property type="match status" value="1"/>
</dbReference>
<dbReference type="PANTHER" id="PTHR43692">
    <property type="entry name" value="UDP-N-ACETYLMURAMOYLALANINE--D-GLUTAMATE LIGASE"/>
    <property type="match status" value="1"/>
</dbReference>
<keyword evidence="7 8" id="KW-0131">Cell cycle</keyword>
<evidence type="ECO:0000256" key="5">
    <source>
        <dbReference type="ARBA" id="ARBA00022741"/>
    </source>
</evidence>
<dbReference type="NCBIfam" id="TIGR01087">
    <property type="entry name" value="murD"/>
    <property type="match status" value="1"/>
</dbReference>
<evidence type="ECO:0000256" key="7">
    <source>
        <dbReference type="HAMAP-Rule" id="MF_00639"/>
    </source>
</evidence>
<comment type="similarity">
    <text evidence="7">Belongs to the MurCDEF family.</text>
</comment>
<reference evidence="11 12" key="1">
    <citation type="submission" date="2020-04" db="EMBL/GenBank/DDBJ databases">
        <title>Ferrimonas sp. S7 isolated from sea water.</title>
        <authorList>
            <person name="Bae S.S."/>
            <person name="Baek K."/>
        </authorList>
    </citation>
    <scope>NUCLEOTIDE SEQUENCE [LARGE SCALE GENOMIC DNA]</scope>
    <source>
        <strain evidence="11 12">S7</strain>
    </source>
</reference>
<dbReference type="InterPro" id="IPR036565">
    <property type="entry name" value="Mur-like_cat_sf"/>
</dbReference>
<feature type="binding site" evidence="7">
    <location>
        <begin position="107"/>
        <end position="113"/>
    </location>
    <ligand>
        <name>ATP</name>
        <dbReference type="ChEBI" id="CHEBI:30616"/>
    </ligand>
</feature>
<dbReference type="GO" id="GO:0071555">
    <property type="term" value="P:cell wall organization"/>
    <property type="evidence" value="ECO:0007669"/>
    <property type="project" value="UniProtKB-KW"/>
</dbReference>
<evidence type="ECO:0000256" key="3">
    <source>
        <dbReference type="ARBA" id="ARBA00022490"/>
    </source>
</evidence>
<dbReference type="GO" id="GO:0008360">
    <property type="term" value="P:regulation of cell shape"/>
    <property type="evidence" value="ECO:0007669"/>
    <property type="project" value="UniProtKB-KW"/>
</dbReference>
<keyword evidence="7 8" id="KW-0132">Cell division</keyword>
<dbReference type="EMBL" id="CP051180">
    <property type="protein sequence ID" value="QIZ78957.1"/>
    <property type="molecule type" value="Genomic_DNA"/>
</dbReference>
<dbReference type="SUPFAM" id="SSF51984">
    <property type="entry name" value="MurCD N-terminal domain"/>
    <property type="match status" value="1"/>
</dbReference>
<comment type="catalytic activity">
    <reaction evidence="7 8">
        <text>UDP-N-acetyl-alpha-D-muramoyl-L-alanine + D-glutamate + ATP = UDP-N-acetyl-alpha-D-muramoyl-L-alanyl-D-glutamate + ADP + phosphate + H(+)</text>
        <dbReference type="Rhea" id="RHEA:16429"/>
        <dbReference type="ChEBI" id="CHEBI:15378"/>
        <dbReference type="ChEBI" id="CHEBI:29986"/>
        <dbReference type="ChEBI" id="CHEBI:30616"/>
        <dbReference type="ChEBI" id="CHEBI:43474"/>
        <dbReference type="ChEBI" id="CHEBI:83898"/>
        <dbReference type="ChEBI" id="CHEBI:83900"/>
        <dbReference type="ChEBI" id="CHEBI:456216"/>
        <dbReference type="EC" id="6.3.2.9"/>
    </reaction>
</comment>
<dbReference type="Pfam" id="PF02875">
    <property type="entry name" value="Mur_ligase_C"/>
    <property type="match status" value="1"/>
</dbReference>
<evidence type="ECO:0000256" key="1">
    <source>
        <dbReference type="ARBA" id="ARBA00004496"/>
    </source>
</evidence>
<dbReference type="EC" id="6.3.2.9" evidence="7 8"/>
<evidence type="ECO:0000256" key="2">
    <source>
        <dbReference type="ARBA" id="ARBA00004752"/>
    </source>
</evidence>
<dbReference type="GO" id="GO:0005737">
    <property type="term" value="C:cytoplasm"/>
    <property type="evidence" value="ECO:0007669"/>
    <property type="project" value="UniProtKB-SubCell"/>
</dbReference>
<dbReference type="SUPFAM" id="SSF53244">
    <property type="entry name" value="MurD-like peptide ligases, peptide-binding domain"/>
    <property type="match status" value="1"/>
</dbReference>
<comment type="pathway">
    <text evidence="2 7 8">Cell wall biogenesis; peptidoglycan biosynthesis.</text>
</comment>
<organism evidence="11 12">
    <name type="scientific">Ferrimonas lipolytica</name>
    <dbReference type="NCBI Taxonomy" id="2724191"/>
    <lineage>
        <taxon>Bacteria</taxon>
        <taxon>Pseudomonadati</taxon>
        <taxon>Pseudomonadota</taxon>
        <taxon>Gammaproteobacteria</taxon>
        <taxon>Alteromonadales</taxon>
        <taxon>Ferrimonadaceae</taxon>
        <taxon>Ferrimonas</taxon>
    </lineage>
</organism>
<dbReference type="RefSeq" id="WP_168663438.1">
    <property type="nucleotide sequence ID" value="NZ_CP051180.1"/>
</dbReference>
<evidence type="ECO:0000256" key="8">
    <source>
        <dbReference type="RuleBase" id="RU003664"/>
    </source>
</evidence>
<accession>A0A6H1UIL9</accession>
<dbReference type="GO" id="GO:0051301">
    <property type="term" value="P:cell division"/>
    <property type="evidence" value="ECO:0007669"/>
    <property type="project" value="UniProtKB-KW"/>
</dbReference>
<dbReference type="UniPathway" id="UPA00219"/>
<dbReference type="Gene3D" id="3.40.50.720">
    <property type="entry name" value="NAD(P)-binding Rossmann-like Domain"/>
    <property type="match status" value="1"/>
</dbReference>
<dbReference type="AlphaFoldDB" id="A0A6H1UIL9"/>
<comment type="function">
    <text evidence="7 8">Cell wall formation. Catalyzes the addition of glutamate to the nucleotide precursor UDP-N-acetylmuramoyl-L-alanine (UMA).</text>
</comment>
<dbReference type="GO" id="GO:0009252">
    <property type="term" value="P:peptidoglycan biosynthetic process"/>
    <property type="evidence" value="ECO:0007669"/>
    <property type="project" value="UniProtKB-UniRule"/>
</dbReference>
<evidence type="ECO:0000259" key="9">
    <source>
        <dbReference type="Pfam" id="PF02875"/>
    </source>
</evidence>
<keyword evidence="3 7" id="KW-0963">Cytoplasm</keyword>
<dbReference type="GO" id="GO:0008764">
    <property type="term" value="F:UDP-N-acetylmuramoylalanine-D-glutamate ligase activity"/>
    <property type="evidence" value="ECO:0007669"/>
    <property type="project" value="UniProtKB-UniRule"/>
</dbReference>
<dbReference type="Proteomes" id="UP000501602">
    <property type="component" value="Chromosome"/>
</dbReference>
<evidence type="ECO:0000256" key="4">
    <source>
        <dbReference type="ARBA" id="ARBA00022598"/>
    </source>
</evidence>
<sequence length="428" mass="44800">MLILGLGLTGLSCVRFLRRHGVAVSVWDTRTTPPGAELLSQQFPQVQLRTGPLDAEQLAQVSTIVISPGIALSTPAVAAAIAAGVEVIGDIELFARHVDAPVVAITGSNGKSTVTTMVGDMARAAGWSVGVGGNIGLPALDLLEQGHQLYVLELSSFQLETTRSLNAVAATVLNISADHLDRYDGFEGYRQTKLALYQQTQCCIENSDNPLTYSGCDNAIRFGLAKPNAGHYGLYQQALCCGEHKRLELTQLPLVGSHNYANALAALALADAADIPAAASKQALIDFVGLAHRCQLVATKAGVRYVNDSKATNVGATVAALAGLTDEKGQVFLIAGGDAKGADLTELKPLLQPLAGVFTLGKDGPEIQALVTDAIAVTSIDEAVQLAAEQAKHGDIVLLSPACASLDMFRNFEQRGDHFIAAVEALPC</sequence>